<name>A0A6A6UFY6_9PEZI</name>
<dbReference type="AlphaFoldDB" id="A0A6A6UFY6"/>
<protein>
    <submittedName>
        <fullName evidence="3">GDSL-like Lipase/Acylhydrolase</fullName>
    </submittedName>
</protein>
<dbReference type="EMBL" id="MU004233">
    <property type="protein sequence ID" value="KAF2671189.1"/>
    <property type="molecule type" value="Genomic_DNA"/>
</dbReference>
<gene>
    <name evidence="3" type="ORF">BT63DRAFT_210082</name>
</gene>
<organism evidence="3 4">
    <name type="scientific">Microthyrium microscopicum</name>
    <dbReference type="NCBI Taxonomy" id="703497"/>
    <lineage>
        <taxon>Eukaryota</taxon>
        <taxon>Fungi</taxon>
        <taxon>Dikarya</taxon>
        <taxon>Ascomycota</taxon>
        <taxon>Pezizomycotina</taxon>
        <taxon>Dothideomycetes</taxon>
        <taxon>Dothideomycetes incertae sedis</taxon>
        <taxon>Microthyriales</taxon>
        <taxon>Microthyriaceae</taxon>
        <taxon>Microthyrium</taxon>
    </lineage>
</organism>
<proteinExistence type="predicted"/>
<feature type="chain" id="PRO_5025502443" evidence="2">
    <location>
        <begin position="21"/>
        <end position="302"/>
    </location>
</feature>
<dbReference type="PANTHER" id="PTHR45648:SF22">
    <property type="entry name" value="GDSL LIPASE_ACYLHYDROLASE FAMILY PROTEIN (AFU_ORTHOLOGUE AFUA_4G14700)"/>
    <property type="match status" value="1"/>
</dbReference>
<accession>A0A6A6UFY6</accession>
<dbReference type="Gene3D" id="3.40.50.1110">
    <property type="entry name" value="SGNH hydrolase"/>
    <property type="match status" value="1"/>
</dbReference>
<dbReference type="SUPFAM" id="SSF52266">
    <property type="entry name" value="SGNH hydrolase"/>
    <property type="match status" value="1"/>
</dbReference>
<dbReference type="Proteomes" id="UP000799302">
    <property type="component" value="Unassembled WGS sequence"/>
</dbReference>
<dbReference type="InterPro" id="IPR051058">
    <property type="entry name" value="GDSL_Est/Lipase"/>
</dbReference>
<dbReference type="PANTHER" id="PTHR45648">
    <property type="entry name" value="GDSL LIPASE/ACYLHYDROLASE FAMILY PROTEIN (AFU_ORTHOLOGUE AFUA_4G14700)"/>
    <property type="match status" value="1"/>
</dbReference>
<feature type="signal peptide" evidence="2">
    <location>
        <begin position="1"/>
        <end position="20"/>
    </location>
</feature>
<dbReference type="CDD" id="cd01846">
    <property type="entry name" value="fatty_acyltransferase_like"/>
    <property type="match status" value="1"/>
</dbReference>
<dbReference type="GO" id="GO:0016788">
    <property type="term" value="F:hydrolase activity, acting on ester bonds"/>
    <property type="evidence" value="ECO:0007669"/>
    <property type="project" value="InterPro"/>
</dbReference>
<dbReference type="InterPro" id="IPR036514">
    <property type="entry name" value="SGNH_hydro_sf"/>
</dbReference>
<keyword evidence="2" id="KW-0732">Signal</keyword>
<reference evidence="3" key="1">
    <citation type="journal article" date="2020" name="Stud. Mycol.">
        <title>101 Dothideomycetes genomes: a test case for predicting lifestyles and emergence of pathogens.</title>
        <authorList>
            <person name="Haridas S."/>
            <person name="Albert R."/>
            <person name="Binder M."/>
            <person name="Bloem J."/>
            <person name="Labutti K."/>
            <person name="Salamov A."/>
            <person name="Andreopoulos B."/>
            <person name="Baker S."/>
            <person name="Barry K."/>
            <person name="Bills G."/>
            <person name="Bluhm B."/>
            <person name="Cannon C."/>
            <person name="Castanera R."/>
            <person name="Culley D."/>
            <person name="Daum C."/>
            <person name="Ezra D."/>
            <person name="Gonzalez J."/>
            <person name="Henrissat B."/>
            <person name="Kuo A."/>
            <person name="Liang C."/>
            <person name="Lipzen A."/>
            <person name="Lutzoni F."/>
            <person name="Magnuson J."/>
            <person name="Mondo S."/>
            <person name="Nolan M."/>
            <person name="Ohm R."/>
            <person name="Pangilinan J."/>
            <person name="Park H.-J."/>
            <person name="Ramirez L."/>
            <person name="Alfaro M."/>
            <person name="Sun H."/>
            <person name="Tritt A."/>
            <person name="Yoshinaga Y."/>
            <person name="Zwiers L.-H."/>
            <person name="Turgeon B."/>
            <person name="Goodwin S."/>
            <person name="Spatafora J."/>
            <person name="Crous P."/>
            <person name="Grigoriev I."/>
        </authorList>
    </citation>
    <scope>NUCLEOTIDE SEQUENCE</scope>
    <source>
        <strain evidence="3">CBS 115976</strain>
    </source>
</reference>
<evidence type="ECO:0000313" key="3">
    <source>
        <dbReference type="EMBL" id="KAF2671189.1"/>
    </source>
</evidence>
<evidence type="ECO:0000256" key="1">
    <source>
        <dbReference type="ARBA" id="ARBA00022801"/>
    </source>
</evidence>
<dbReference type="InterPro" id="IPR001087">
    <property type="entry name" value="GDSL"/>
</dbReference>
<keyword evidence="4" id="KW-1185">Reference proteome</keyword>
<sequence length="302" mass="33042">MTFKRFSLFVGIILPSTSWAAATTKFSSLVVFGDSFTDNGNGSYTITNGTWPLAVYDQGRFSNGPVWAENVASNLSIPLYDYAYGGATTSNVLVQGYTGAKSDVAVPGIAEQVDSFLKTNNTSISFETTLFALLGGFNDIFFNTNLTSAQIAASLSGSLTKLVNAGAQHILLLHYYDATQIPYDTYADPVTKEVLLKFSEDYPKQLSLLASGFRQQLAGKTSESSLTYVDFLPLYRSFYYYGTPTKYGFKTLGAYGSCLTGAYGETANITQCSDPDKMVFWDEYHPSGRTHQIMADYILSKL</sequence>
<evidence type="ECO:0000256" key="2">
    <source>
        <dbReference type="SAM" id="SignalP"/>
    </source>
</evidence>
<keyword evidence="1 3" id="KW-0378">Hydrolase</keyword>
<dbReference type="Pfam" id="PF00657">
    <property type="entry name" value="Lipase_GDSL"/>
    <property type="match status" value="1"/>
</dbReference>
<dbReference type="OrthoDB" id="1600564at2759"/>
<evidence type="ECO:0000313" key="4">
    <source>
        <dbReference type="Proteomes" id="UP000799302"/>
    </source>
</evidence>